<dbReference type="Proteomes" id="UP001172082">
    <property type="component" value="Unassembled WGS sequence"/>
</dbReference>
<organism evidence="3 4">
    <name type="scientific">Splendidivirga corallicola</name>
    <dbReference type="NCBI Taxonomy" id="3051826"/>
    <lineage>
        <taxon>Bacteria</taxon>
        <taxon>Pseudomonadati</taxon>
        <taxon>Bacteroidota</taxon>
        <taxon>Cytophagia</taxon>
        <taxon>Cytophagales</taxon>
        <taxon>Splendidivirgaceae</taxon>
        <taxon>Splendidivirga</taxon>
    </lineage>
</organism>
<dbReference type="InterPro" id="IPR028204">
    <property type="entry name" value="Tricorn_C1"/>
</dbReference>
<sequence length="416" mass="46919">MTKELLTFLTLLGFCMGAFGQSKSKLPVSKDQIEENLERMLNNIRNNYIYLPDKDIDLNCIKEQYSQRIENLASRDDLILFFEFLLDEFYDSHLILNTNINSSYRLYAPVYSKTENGKTIITSVWQSQINNLKANLVGAEIIKFNGKLFGQVIDDFPTVCSDKTQDEVRNWIGNKVLSGRYNEPRILELKLPNGNNITVDLDDFKLKKSKSLLSSRKIGNIGLIRINNSLADHKLIAKFDKSLNAMLDTNGLIIDLRNTIDGGRCNVAEGIMGRFIEEKQKYQEISSHKKNSGQQPQDEPCMVVDPRGIQYTKPVIVLVGRWTGSMGEGIAMGFEGIGRAEVVGSEMRKLIGNMYGYSFGNLGFSYNISQEKTLHVNGTPREDYVPTHHIISTGIGGDMVLEKGIEIIEEAIDNHQ</sequence>
<evidence type="ECO:0000259" key="1">
    <source>
        <dbReference type="Pfam" id="PF03572"/>
    </source>
</evidence>
<comment type="caution">
    <text evidence="3">The sequence shown here is derived from an EMBL/GenBank/DDBJ whole genome shotgun (WGS) entry which is preliminary data.</text>
</comment>
<protein>
    <submittedName>
        <fullName evidence="3">S41 family peptidase</fullName>
    </submittedName>
</protein>
<keyword evidence="4" id="KW-1185">Reference proteome</keyword>
<feature type="domain" description="Tail specific protease" evidence="1">
    <location>
        <begin position="220"/>
        <end position="346"/>
    </location>
</feature>
<evidence type="ECO:0000259" key="2">
    <source>
        <dbReference type="Pfam" id="PF14684"/>
    </source>
</evidence>
<dbReference type="Pfam" id="PF03572">
    <property type="entry name" value="Peptidase_S41"/>
    <property type="match status" value="1"/>
</dbReference>
<dbReference type="RefSeq" id="WP_346752698.1">
    <property type="nucleotide sequence ID" value="NZ_JAUJEA010000005.1"/>
</dbReference>
<accession>A0ABT8KPN5</accession>
<dbReference type="PANTHER" id="PTHR11261">
    <property type="entry name" value="INTERPHOTORECEPTOR RETINOID-BINDING PROTEIN"/>
    <property type="match status" value="1"/>
</dbReference>
<feature type="domain" description="Tricorn protease C1" evidence="2">
    <location>
        <begin position="32"/>
        <end position="83"/>
    </location>
</feature>
<reference evidence="3" key="1">
    <citation type="submission" date="2023-06" db="EMBL/GenBank/DDBJ databases">
        <title>Genomic of Parafulvivirga corallium.</title>
        <authorList>
            <person name="Wang G."/>
        </authorList>
    </citation>
    <scope>NUCLEOTIDE SEQUENCE</scope>
    <source>
        <strain evidence="3">BMA10</strain>
    </source>
</reference>
<dbReference type="SUPFAM" id="SSF52096">
    <property type="entry name" value="ClpP/crotonase"/>
    <property type="match status" value="1"/>
</dbReference>
<dbReference type="InterPro" id="IPR029045">
    <property type="entry name" value="ClpP/crotonase-like_dom_sf"/>
</dbReference>
<dbReference type="InterPro" id="IPR005151">
    <property type="entry name" value="Tail-specific_protease"/>
</dbReference>
<dbReference type="Pfam" id="PF14684">
    <property type="entry name" value="Tricorn_C1"/>
    <property type="match status" value="1"/>
</dbReference>
<dbReference type="PANTHER" id="PTHR11261:SF3">
    <property type="entry name" value="RETINOL-BINDING PROTEIN 3"/>
    <property type="match status" value="1"/>
</dbReference>
<gene>
    <name evidence="3" type="ORF">QQ008_14905</name>
</gene>
<dbReference type="Gene3D" id="3.30.750.44">
    <property type="match status" value="1"/>
</dbReference>
<dbReference type="Gene3D" id="3.90.226.10">
    <property type="entry name" value="2-enoyl-CoA Hydratase, Chain A, domain 1"/>
    <property type="match status" value="1"/>
</dbReference>
<evidence type="ECO:0000313" key="4">
    <source>
        <dbReference type="Proteomes" id="UP001172082"/>
    </source>
</evidence>
<evidence type="ECO:0000313" key="3">
    <source>
        <dbReference type="EMBL" id="MDN5202676.1"/>
    </source>
</evidence>
<proteinExistence type="predicted"/>
<dbReference type="EMBL" id="JAUJEA010000005">
    <property type="protein sequence ID" value="MDN5202676.1"/>
    <property type="molecule type" value="Genomic_DNA"/>
</dbReference>
<name>A0ABT8KPN5_9BACT</name>